<reference evidence="10" key="1">
    <citation type="submission" date="2021-02" db="EMBL/GenBank/DDBJ databases">
        <authorList>
            <person name="Dougan E. K."/>
            <person name="Rhodes N."/>
            <person name="Thang M."/>
            <person name="Chan C."/>
        </authorList>
    </citation>
    <scope>NUCLEOTIDE SEQUENCE</scope>
</reference>
<dbReference type="PROSITE" id="PS50042">
    <property type="entry name" value="CNMP_BINDING_3"/>
    <property type="match status" value="2"/>
</dbReference>
<dbReference type="Gene3D" id="3.30.200.20">
    <property type="entry name" value="Phosphorylase Kinase, domain 1"/>
    <property type="match status" value="1"/>
</dbReference>
<keyword evidence="1" id="KW-0723">Serine/threonine-protein kinase</keyword>
<keyword evidence="2" id="KW-0808">Transferase</keyword>
<feature type="domain" description="Cyclic nucleotide-binding" evidence="9">
    <location>
        <begin position="244"/>
        <end position="334"/>
    </location>
</feature>
<dbReference type="Gene3D" id="1.10.510.10">
    <property type="entry name" value="Transferase(Phosphotransferase) domain 1"/>
    <property type="match status" value="1"/>
</dbReference>
<dbReference type="InterPro" id="IPR000719">
    <property type="entry name" value="Prot_kinase_dom"/>
</dbReference>
<keyword evidence="3 6" id="KW-0547">Nucleotide-binding</keyword>
<evidence type="ECO:0008006" key="12">
    <source>
        <dbReference type="Google" id="ProtNLM"/>
    </source>
</evidence>
<evidence type="ECO:0000256" key="6">
    <source>
        <dbReference type="PROSITE-ProRule" id="PRU10141"/>
    </source>
</evidence>
<dbReference type="SMART" id="SM00220">
    <property type="entry name" value="S_TKc"/>
    <property type="match status" value="1"/>
</dbReference>
<proteinExistence type="predicted"/>
<dbReference type="SUPFAM" id="SSF51206">
    <property type="entry name" value="cAMP-binding domain-like"/>
    <property type="match status" value="2"/>
</dbReference>
<dbReference type="PROSITE" id="PS00107">
    <property type="entry name" value="PROTEIN_KINASE_ATP"/>
    <property type="match status" value="1"/>
</dbReference>
<dbReference type="Proteomes" id="UP000654075">
    <property type="component" value="Unassembled WGS sequence"/>
</dbReference>
<dbReference type="GO" id="GO:0004691">
    <property type="term" value="F:cAMP-dependent protein kinase activity"/>
    <property type="evidence" value="ECO:0007669"/>
    <property type="project" value="TreeGrafter"/>
</dbReference>
<dbReference type="AlphaFoldDB" id="A0A813HHD7"/>
<dbReference type="InterPro" id="IPR011009">
    <property type="entry name" value="Kinase-like_dom_sf"/>
</dbReference>
<evidence type="ECO:0000259" key="8">
    <source>
        <dbReference type="PROSITE" id="PS50011"/>
    </source>
</evidence>
<comment type="caution">
    <text evidence="10">The sequence shown here is derived from an EMBL/GenBank/DDBJ whole genome shotgun (WGS) entry which is preliminary data.</text>
</comment>
<keyword evidence="4" id="KW-0418">Kinase</keyword>
<feature type="binding site" evidence="6">
    <location>
        <position position="444"/>
    </location>
    <ligand>
        <name>ATP</name>
        <dbReference type="ChEBI" id="CHEBI:30616"/>
    </ligand>
</feature>
<evidence type="ECO:0000256" key="4">
    <source>
        <dbReference type="ARBA" id="ARBA00022777"/>
    </source>
</evidence>
<dbReference type="PANTHER" id="PTHR24353">
    <property type="entry name" value="CYCLIC NUCLEOTIDE-DEPENDENT PROTEIN KINASE"/>
    <property type="match status" value="1"/>
</dbReference>
<name>A0A813HHD7_POLGL</name>
<keyword evidence="5 6" id="KW-0067">ATP-binding</keyword>
<evidence type="ECO:0000313" key="10">
    <source>
        <dbReference type="EMBL" id="CAE8637099.1"/>
    </source>
</evidence>
<feature type="domain" description="Cyclic nucleotide-binding" evidence="9">
    <location>
        <begin position="143"/>
        <end position="203"/>
    </location>
</feature>
<feature type="compositionally biased region" description="Basic and acidic residues" evidence="7">
    <location>
        <begin position="1"/>
        <end position="11"/>
    </location>
</feature>
<dbReference type="CDD" id="cd00038">
    <property type="entry name" value="CAP_ED"/>
    <property type="match status" value="1"/>
</dbReference>
<feature type="compositionally biased region" description="Polar residues" evidence="7">
    <location>
        <begin position="17"/>
        <end position="27"/>
    </location>
</feature>
<dbReference type="OrthoDB" id="421652at2759"/>
<feature type="domain" description="Protein kinase" evidence="8">
    <location>
        <begin position="415"/>
        <end position="681"/>
    </location>
</feature>
<feature type="compositionally biased region" description="Low complexity" evidence="7">
    <location>
        <begin position="142"/>
        <end position="154"/>
    </location>
</feature>
<dbReference type="Pfam" id="PF00027">
    <property type="entry name" value="cNMP_binding"/>
    <property type="match status" value="1"/>
</dbReference>
<dbReference type="InterPro" id="IPR018490">
    <property type="entry name" value="cNMP-bd_dom_sf"/>
</dbReference>
<dbReference type="GO" id="GO:0005524">
    <property type="term" value="F:ATP binding"/>
    <property type="evidence" value="ECO:0007669"/>
    <property type="project" value="UniProtKB-UniRule"/>
</dbReference>
<feature type="region of interest" description="Disordered" evidence="7">
    <location>
        <begin position="1"/>
        <end position="29"/>
    </location>
</feature>
<dbReference type="SUPFAM" id="SSF56112">
    <property type="entry name" value="Protein kinase-like (PK-like)"/>
    <property type="match status" value="1"/>
</dbReference>
<dbReference type="PANTHER" id="PTHR24353:SF143">
    <property type="entry name" value="PROTEIN KINASE DOMAIN-CONTAINING PROTEIN"/>
    <property type="match status" value="1"/>
</dbReference>
<evidence type="ECO:0000259" key="9">
    <source>
        <dbReference type="PROSITE" id="PS50042"/>
    </source>
</evidence>
<feature type="region of interest" description="Disordered" evidence="7">
    <location>
        <begin position="56"/>
        <end position="163"/>
    </location>
</feature>
<dbReference type="InterPro" id="IPR000595">
    <property type="entry name" value="cNMP-bd_dom"/>
</dbReference>
<evidence type="ECO:0000256" key="2">
    <source>
        <dbReference type="ARBA" id="ARBA00022679"/>
    </source>
</evidence>
<dbReference type="Gene3D" id="2.60.120.10">
    <property type="entry name" value="Jelly Rolls"/>
    <property type="match status" value="2"/>
</dbReference>
<gene>
    <name evidence="10" type="ORF">PGLA1383_LOCUS52498</name>
</gene>
<dbReference type="InterPro" id="IPR014710">
    <property type="entry name" value="RmlC-like_jellyroll"/>
</dbReference>
<feature type="non-terminal residue" evidence="10">
    <location>
        <position position="689"/>
    </location>
</feature>
<dbReference type="InterPro" id="IPR017441">
    <property type="entry name" value="Protein_kinase_ATP_BS"/>
</dbReference>
<evidence type="ECO:0000256" key="5">
    <source>
        <dbReference type="ARBA" id="ARBA00022840"/>
    </source>
</evidence>
<evidence type="ECO:0000256" key="1">
    <source>
        <dbReference type="ARBA" id="ARBA00022527"/>
    </source>
</evidence>
<protein>
    <recommendedName>
        <fullName evidence="12">cGMP-dependent protein kinase</fullName>
    </recommendedName>
</protein>
<dbReference type="Pfam" id="PF00069">
    <property type="entry name" value="Pkinase"/>
    <property type="match status" value="1"/>
</dbReference>
<dbReference type="PROSITE" id="PS50011">
    <property type="entry name" value="PROTEIN_KINASE_DOM"/>
    <property type="match status" value="1"/>
</dbReference>
<dbReference type="EMBL" id="CAJNNV010031617">
    <property type="protein sequence ID" value="CAE8637099.1"/>
    <property type="molecule type" value="Genomic_DNA"/>
</dbReference>
<dbReference type="GO" id="GO:0005952">
    <property type="term" value="C:cAMP-dependent protein kinase complex"/>
    <property type="evidence" value="ECO:0007669"/>
    <property type="project" value="TreeGrafter"/>
</dbReference>
<sequence length="689" mass="77246">MPDHSLQRSKETGYAPSPNSGLWTTTPPGKCDQVCCSETGHQRRSRACSEIFAEAEVPEESRFSLSRRPWRQPKQGDQKQGGRRVSTGSSACKGDPMPVHLPELSRQDAIVRRTVSGPSSMDDRRRKSCPAPGRGLEEKRWPNGQSNNSSSPNPDESAMGQLGPGDSFGELSLLYNTKREATFRAREDAVVYVVSRRAFRVLISRRGQRFNDFCRLLEEVEALTPLVSVERWELASSAIGLVDFKPGERVLHQGQFRQDRQWYILFSGSCVMSQEMVGLDGHRHDVKLAEIRRSGHFGERSLLRGDDASQVNVDAGPKGMCCLTFDFDTVKPLLEVVFKQDVGVAPSIHCDIREWCQNKEKGWLRRVSAPVSLSCTELELLESSATRARVDSDLSDLSDAGGQRSHLLDIELSRLTKVCLLGKGAYGVVNLVEDPATQKRYALKSCSKGHVKRQFAQRQVCWERELLSMVDSPFVVRLHRTFKDAQHVYFLLEAALGGSLLEVLHLRQDVLVEDSPRGSSVAFYVACITAALEHLHERRIVHRDVKPENALLDCRGYAKLCDMGFARFVLGKTNTLVGTPDYMAPEVIDVPHFHDTSADWWSLGVLAFELLAGQTPFEDEGISDLSGRLLAIRRSQETGRLCFPFHFPKTCKDFVSKLLLKLPDRLGAAGGARDIRDHTMWKSMRFDFQ</sequence>
<accession>A0A813HHD7</accession>
<keyword evidence="11" id="KW-1185">Reference proteome</keyword>
<organism evidence="10 11">
    <name type="scientific">Polarella glacialis</name>
    <name type="common">Dinoflagellate</name>
    <dbReference type="NCBI Taxonomy" id="89957"/>
    <lineage>
        <taxon>Eukaryota</taxon>
        <taxon>Sar</taxon>
        <taxon>Alveolata</taxon>
        <taxon>Dinophyceae</taxon>
        <taxon>Suessiales</taxon>
        <taxon>Suessiaceae</taxon>
        <taxon>Polarella</taxon>
    </lineage>
</organism>
<dbReference type="OMA" id="ERVLHQG"/>
<evidence type="ECO:0000256" key="7">
    <source>
        <dbReference type="SAM" id="MobiDB-lite"/>
    </source>
</evidence>
<evidence type="ECO:0000256" key="3">
    <source>
        <dbReference type="ARBA" id="ARBA00022741"/>
    </source>
</evidence>
<evidence type="ECO:0000313" key="11">
    <source>
        <dbReference type="Proteomes" id="UP000654075"/>
    </source>
</evidence>